<evidence type="ECO:0000259" key="4">
    <source>
        <dbReference type="Pfam" id="PF20416"/>
    </source>
</evidence>
<feature type="domain" description="U3 small nucleolar RNA-associated protein 20 N-terminal" evidence="3">
    <location>
        <begin position="651"/>
        <end position="1333"/>
    </location>
</feature>
<dbReference type="SUPFAM" id="SSF48371">
    <property type="entry name" value="ARM repeat"/>
    <property type="match status" value="3"/>
</dbReference>
<sequence>MLWVSRILILRRCFLGSETVVEVVTAAFCTVCEEVLPRNLSLMWDCLLSGISHCIDSKRLLHLNYLLSILISTIQFCKRGKFSDSQRANILVRLLIERFIIPSTSLNAEDHIYEIINKVLLLMVCLVDVLLESNDISDIAKVSLQWAPVFEAPVFTQRSESLLNFIRELLLRDPCIPYAFRNHIISAVNDLREVASLEEVIYLMMTFFEKLQLQIHSGYSLDSFSQERISKMSDFLQEFICEWTRTIHSVECGVSLTTHLDESKLAEIWGILRCYPHVLGVQVNPSSILPIKDLLAVLDELAAVKAGKICIHFSDSGVPKRTWESLIGTTLTSVAACYKLSSDEHTGVEEIKMFLDLAKKYKSSSQVLFAVAGYLDSIFGQRGELDVTKKSFHPELEVEKTFVAIHEYADNLSSPDSEICISTLRILCHYEPLDQQLVTNNRPAKKKSEAAAFQQCNKDIDRIDVIQLLLLIETTPLSVSTSRKAVNLISRMQTDLSSGKISEDYIPLVSNGMIGIFHKRFGDLWEPALDCLTVLLTKYIGLVWDKFFLYLEHYQSEFLTSCNQLEIVEVKFSSKPSGLVDCFHSFLTPKYDSTPRSKVLSLLLQSLQRVQTISQSRSRHLIPLFLRFLGYKDDFLSVGSYNSQACKGREWRAVFKEWLNLLTLMRNPRFLYRSEVVKEILLERFLADRDADIQMKVLDCLWNWKDDCLVPYYQHLKNLITPKELKEELVTWALSKESNSILEIHREYLIPIIIRLLMPKVRALGSRKHAGMPSRRSVLCFLAQLDVNELPLFFFLLVKPLITISDGCEGLPKLFWSSSKSSIEKIQVSDVVKNLTMNSMASISWKKREGLLHITEEVLESFDKLHLRPFLNLLMGFVVRIMGSCTLNIDISKSSKFFHDKDLYDEDSSVMVANSTTFTSVKQVKDMRSKCLKIISSVFIKYGDHHFDCEFWNVFFTSVKSLIESFKQEGSSSEKPSSLFLCFLAMSRSHTLVSLFHKEQTIVPTIFSILTVKTASRSITSSVFCFIENLLSLDSDLDSDQDPTIKGILEPNLEELLNSLHSYFECHSENLRKSAKCPGGAELKILKQLQKYVRGPVAARKFLDIVLPSVRVKTTLSDECVDGLHIIEGILPELGSECSKLILTTVAPLLISASLEVRLSICDLLASLGVKDSADALLVIAGLVVELSLGVFLYLCINLVHTNNLMQGKLVKELNAISVTEMGELDYDTRVNAYDSIRPEFFFTVRDDHALVVLSHSIYDMSSEELILRQSACRLFLSFIKFSAFVLGSNETKGPEAPKESTLLDTDSCWTKTRVRHIIKKFILKHMEEGMNKEITIQREWIALLREMVLGLPQVSELNSIKDLCDKDAEVDFFNNILHIQLHRRPRALSRFRNAIGSGKFSHVNFCSHWKILIIWSLLQIVSDKYIPVADMQIITERVFIPLFFKMFFDVEAGKENLRNACLESLAAISGHMQWDSYQAFLKRCFKEMTLNLGKQKAFLRLICSVLDHFHFQEATSSNQQPKITSLLELASSSTEVQDFLQKTLLPRIQKILKDADLESVNADIHIAELKVLKLLPASTMESRLPSIIQHISNFLKNRHMLSIRDEARSALVKCLKELGLEYLKIIVEALRTTLKRGYELHVLGYTLNCILSKSLVSPSVTTGKLDYCLEELLAIAVNDIMGEVAEEKDIEKIASKLKETRKQKSFETLTLIAQNVTFDTHSFKLLSPVKANLQKHLTSKLKIKLMKMLDHIATGIESNPSASQSEVLIFTYHLIKNGIQEDTLQGRDISVPEPDNFSRGGAAKRNLPRKVIDPQSRSSHLIVIFGLRILYNCLKKVSLGKKDGKLVSMLDPFVELLGDCLKSKYEEILSEALKCLTTLIRLPLPSLNSLGDNIKNFLLDIAQNSGNSGSILVQSCLKLLTVLLKSTNITLSTVQLHLLIQFPVFIDLERNPSFLALDLLEAIVRRNFVVAEIYDIANQVLTLMVTSQMEPIRKKCSQILLKFLIGYGLQERRLKQHLDILLEMLSYEHSTGREAVLEMLHNILEKLPKNFVDGQANNIFVNLVQRLQNDSDSNVSTMKAGVIKKLIGCINQNNVRGITQFGLTWYMEERQRYWIPGAEVLGILVEVLKNGLKEHIGDVFAKVKSILESCLSEQTDCPNEALCPFWKEAYYSLILFEKMINQFPELYSGKGQEIWELICDLLLHRHIKLRSISNHLLFSYFAAASSDSSIRKTKLETFLLMKPSRLFKIAASFCCQLEGQLSDDSSSNEIIIQNIVFAISRLYSLVGKKKCQDFWCTLELKEQHHFVKAFQLLEPKNGIIYCVNFEDSTEKLQSVLVSPLLKKLAKLALIKEDVQMKIIFKCFQKISVQLGQEGCQQNAIHLLRPFYKVCEGYAGKVIEDDVKQLAEEVRDTIKEILGQGFAKLYLEIKMDVDNKRKKKKEDEKIMAVVDPEANAKRKRRNATKNQKNKKRKVTEMKKRKR</sequence>
<keyword evidence="7" id="KW-1185">Reference proteome</keyword>
<dbReference type="Pfam" id="PF20416">
    <property type="entry name" value="UTP20"/>
    <property type="match status" value="1"/>
</dbReference>
<evidence type="ECO:0000313" key="6">
    <source>
        <dbReference type="EMBL" id="KAF6153049.1"/>
    </source>
</evidence>
<dbReference type="Pfam" id="PF23099">
    <property type="entry name" value="UTP20_C"/>
    <property type="match status" value="1"/>
</dbReference>
<evidence type="ECO:0000313" key="7">
    <source>
        <dbReference type="Proteomes" id="UP000541444"/>
    </source>
</evidence>
<feature type="signal peptide" evidence="2">
    <location>
        <begin position="1"/>
        <end position="19"/>
    </location>
</feature>
<gene>
    <name evidence="6" type="ORF">GIB67_034771</name>
</gene>
<feature type="region of interest" description="Disordered" evidence="1">
    <location>
        <begin position="2438"/>
        <end position="2482"/>
    </location>
</feature>
<dbReference type="InterPro" id="IPR046523">
    <property type="entry name" value="UTP20_dom"/>
</dbReference>
<comment type="caution">
    <text evidence="6">The sequence shown here is derived from an EMBL/GenBank/DDBJ whole genome shotgun (WGS) entry which is preliminary data.</text>
</comment>
<name>A0A7J7MDP7_9MAGN</name>
<dbReference type="InterPro" id="IPR011430">
    <property type="entry name" value="UTP20_N"/>
</dbReference>
<dbReference type="InterPro" id="IPR057525">
    <property type="entry name" value="UTP20_C"/>
</dbReference>
<feature type="domain" description="U3 small nucleolar RNA-associated protein 20" evidence="4">
    <location>
        <begin position="1558"/>
        <end position="1776"/>
    </location>
</feature>
<feature type="domain" description="U3 small nucleolar RNA-associated protein 20 C-terminal" evidence="5">
    <location>
        <begin position="2358"/>
        <end position="2475"/>
    </location>
</feature>
<dbReference type="GO" id="GO:0030686">
    <property type="term" value="C:90S preribosome"/>
    <property type="evidence" value="ECO:0007669"/>
    <property type="project" value="TreeGrafter"/>
</dbReference>
<keyword evidence="2" id="KW-0732">Signal</keyword>
<feature type="compositionally biased region" description="Basic residues" evidence="1">
    <location>
        <begin position="2457"/>
        <end position="2482"/>
    </location>
</feature>
<evidence type="ECO:0000259" key="5">
    <source>
        <dbReference type="Pfam" id="PF23099"/>
    </source>
</evidence>
<dbReference type="Proteomes" id="UP000541444">
    <property type="component" value="Unassembled WGS sequence"/>
</dbReference>
<dbReference type="PANTHER" id="PTHR17695">
    <property type="entry name" value="SMALL SUBUNIT PROCESSOME COMPONENT 20 HOMOLOG"/>
    <property type="match status" value="1"/>
</dbReference>
<organism evidence="6 7">
    <name type="scientific">Kingdonia uniflora</name>
    <dbReference type="NCBI Taxonomy" id="39325"/>
    <lineage>
        <taxon>Eukaryota</taxon>
        <taxon>Viridiplantae</taxon>
        <taxon>Streptophyta</taxon>
        <taxon>Embryophyta</taxon>
        <taxon>Tracheophyta</taxon>
        <taxon>Spermatophyta</taxon>
        <taxon>Magnoliopsida</taxon>
        <taxon>Ranunculales</taxon>
        <taxon>Circaeasteraceae</taxon>
        <taxon>Kingdonia</taxon>
    </lineage>
</organism>
<dbReference type="InterPro" id="IPR011989">
    <property type="entry name" value="ARM-like"/>
</dbReference>
<dbReference type="PANTHER" id="PTHR17695:SF11">
    <property type="entry name" value="SMALL SUBUNIT PROCESSOME COMPONENT 20 HOMOLOG"/>
    <property type="match status" value="1"/>
</dbReference>
<dbReference type="Pfam" id="PF07539">
    <property type="entry name" value="UTP20_N"/>
    <property type="match status" value="1"/>
</dbReference>
<dbReference type="EMBL" id="JACGCM010001586">
    <property type="protein sequence ID" value="KAF6153049.1"/>
    <property type="molecule type" value="Genomic_DNA"/>
</dbReference>
<evidence type="ECO:0000256" key="2">
    <source>
        <dbReference type="SAM" id="SignalP"/>
    </source>
</evidence>
<evidence type="ECO:0000256" key="1">
    <source>
        <dbReference type="SAM" id="MobiDB-lite"/>
    </source>
</evidence>
<feature type="chain" id="PRO_5029474978" evidence="2">
    <location>
        <begin position="20"/>
        <end position="2482"/>
    </location>
</feature>
<dbReference type="Gene3D" id="1.25.10.10">
    <property type="entry name" value="Leucine-rich Repeat Variant"/>
    <property type="match status" value="1"/>
</dbReference>
<dbReference type="InterPro" id="IPR016024">
    <property type="entry name" value="ARM-type_fold"/>
</dbReference>
<proteinExistence type="predicted"/>
<protein>
    <submittedName>
        <fullName evidence="6">Uncharacterized protein</fullName>
    </submittedName>
</protein>
<dbReference type="OrthoDB" id="360653at2759"/>
<reference evidence="6 7" key="1">
    <citation type="journal article" date="2020" name="IScience">
        <title>Genome Sequencing of the Endangered Kingdonia uniflora (Circaeasteraceae, Ranunculales) Reveals Potential Mechanisms of Evolutionary Specialization.</title>
        <authorList>
            <person name="Sun Y."/>
            <person name="Deng T."/>
            <person name="Zhang A."/>
            <person name="Moore M.J."/>
            <person name="Landis J.B."/>
            <person name="Lin N."/>
            <person name="Zhang H."/>
            <person name="Zhang X."/>
            <person name="Huang J."/>
            <person name="Zhang X."/>
            <person name="Sun H."/>
            <person name="Wang H."/>
        </authorList>
    </citation>
    <scope>NUCLEOTIDE SEQUENCE [LARGE SCALE GENOMIC DNA]</scope>
    <source>
        <strain evidence="6">TB1705</strain>
        <tissue evidence="6">Leaf</tissue>
    </source>
</reference>
<evidence type="ECO:0000259" key="3">
    <source>
        <dbReference type="Pfam" id="PF07539"/>
    </source>
</evidence>
<accession>A0A7J7MDP7</accession>
<dbReference type="GO" id="GO:0032040">
    <property type="term" value="C:small-subunit processome"/>
    <property type="evidence" value="ECO:0007669"/>
    <property type="project" value="TreeGrafter"/>
</dbReference>
<dbReference type="InterPro" id="IPR052575">
    <property type="entry name" value="SSU_processome_comp_20"/>
</dbReference>